<name>A0A1M3L0B8_9BACT</name>
<accession>A0A1M3L0B8</accession>
<evidence type="ECO:0008006" key="4">
    <source>
        <dbReference type="Google" id="ProtNLM"/>
    </source>
</evidence>
<dbReference type="InterPro" id="IPR011250">
    <property type="entry name" value="OMP/PagP_B-barrel"/>
</dbReference>
<keyword evidence="1" id="KW-0732">Signal</keyword>
<gene>
    <name evidence="2" type="ORF">BGO89_03380</name>
</gene>
<protein>
    <recommendedName>
        <fullName evidence="4">Outer membrane protein beta-barrel domain-containing protein</fullName>
    </recommendedName>
</protein>
<dbReference type="EMBL" id="MKVH01000019">
    <property type="protein sequence ID" value="OJX58284.1"/>
    <property type="molecule type" value="Genomic_DNA"/>
</dbReference>
<dbReference type="Proteomes" id="UP000184233">
    <property type="component" value="Unassembled WGS sequence"/>
</dbReference>
<comment type="caution">
    <text evidence="2">The sequence shown here is derived from an EMBL/GenBank/DDBJ whole genome shotgun (WGS) entry which is preliminary data.</text>
</comment>
<proteinExistence type="predicted"/>
<feature type="chain" id="PRO_5013381733" description="Outer membrane protein beta-barrel domain-containing protein" evidence="1">
    <location>
        <begin position="21"/>
        <end position="209"/>
    </location>
</feature>
<evidence type="ECO:0000313" key="2">
    <source>
        <dbReference type="EMBL" id="OJX58284.1"/>
    </source>
</evidence>
<dbReference type="SUPFAM" id="SSF56925">
    <property type="entry name" value="OMPA-like"/>
    <property type="match status" value="1"/>
</dbReference>
<organism evidence="2 3">
    <name type="scientific">Candidatus Kapaibacterium thiocyanatum</name>
    <dbReference type="NCBI Taxonomy" id="1895771"/>
    <lineage>
        <taxon>Bacteria</taxon>
        <taxon>Pseudomonadati</taxon>
        <taxon>Candidatus Kapaibacteriota</taxon>
        <taxon>Candidatus Kapaibacteriia</taxon>
        <taxon>Candidatus Kapaibacteriales</taxon>
        <taxon>Candidatus Kapaibacteriaceae</taxon>
        <taxon>Candidatus Kapaibacterium</taxon>
    </lineage>
</organism>
<dbReference type="AlphaFoldDB" id="A0A1M3L0B8"/>
<feature type="signal peptide" evidence="1">
    <location>
        <begin position="1"/>
        <end position="20"/>
    </location>
</feature>
<dbReference type="STRING" id="1895771.BGO89_03380"/>
<evidence type="ECO:0000313" key="3">
    <source>
        <dbReference type="Proteomes" id="UP000184233"/>
    </source>
</evidence>
<sequence>MMRYIWGLIVILAAAVSLHAQQTDSTHGVDTTLPPNVYRLKLFVSGGMQFTVFKEPTTAVGNRRSFTMPTFNVRAMWKPEHLLSVGLMSGYTTLARETLTAQDIPQLQGDLHLELDAIPMMMVFAMQQYGVEVSVGIGAYYLTSTSTGSRLGDTRSTDFTLGVSLLAGYTYKFTDRFGLGVEAGLHNLSSRGIFGIAPALRLEYDFYTY</sequence>
<evidence type="ECO:0000256" key="1">
    <source>
        <dbReference type="SAM" id="SignalP"/>
    </source>
</evidence>
<reference evidence="2 3" key="1">
    <citation type="submission" date="2016-09" db="EMBL/GenBank/DDBJ databases">
        <title>Genome-resolved meta-omics ties microbial dynamics to process performance in biotechnology for thiocyanate degradation.</title>
        <authorList>
            <person name="Kantor R.S."/>
            <person name="Huddy R.J."/>
            <person name="Iyer R."/>
            <person name="Thomas B.C."/>
            <person name="Brown C.T."/>
            <person name="Anantharaman K."/>
            <person name="Tringe S."/>
            <person name="Hettich R.L."/>
            <person name="Harrison S.T."/>
            <person name="Banfield J.F."/>
        </authorList>
    </citation>
    <scope>NUCLEOTIDE SEQUENCE [LARGE SCALE GENOMIC DNA]</scope>
    <source>
        <strain evidence="2">59-99</strain>
    </source>
</reference>